<dbReference type="EMBL" id="BQNB010009285">
    <property type="protein sequence ID" value="GJS61369.1"/>
    <property type="molecule type" value="Genomic_DNA"/>
</dbReference>
<name>A0ABQ4X7Z9_9ASTR</name>
<evidence type="ECO:0000313" key="2">
    <source>
        <dbReference type="Proteomes" id="UP001151760"/>
    </source>
</evidence>
<accession>A0ABQ4X7Z9</accession>
<gene>
    <name evidence="1" type="ORF">Tco_0656153</name>
</gene>
<reference evidence="1" key="2">
    <citation type="submission" date="2022-01" db="EMBL/GenBank/DDBJ databases">
        <authorList>
            <person name="Yamashiro T."/>
            <person name="Shiraishi A."/>
            <person name="Satake H."/>
            <person name="Nakayama K."/>
        </authorList>
    </citation>
    <scope>NUCLEOTIDE SEQUENCE</scope>
</reference>
<proteinExistence type="predicted"/>
<dbReference type="Proteomes" id="UP001151760">
    <property type="component" value="Unassembled WGS sequence"/>
</dbReference>
<keyword evidence="2" id="KW-1185">Reference proteome</keyword>
<comment type="caution">
    <text evidence="1">The sequence shown here is derived from an EMBL/GenBank/DDBJ whole genome shotgun (WGS) entry which is preliminary data.</text>
</comment>
<sequence length="222" mass="25138">MQSQFSNIYLSFVSQQPTASQVIKDVMRQLSFEKTKLDGVARFGDVAGSGIDSFGLSHDESFGVDDLDLNLNEHEPDFGRTPKPIMEEVIIEDYVSSGEDAEYELQVSMSKVFRAKSKAERDIRGYHVLQYSMLRDYVIELQSANPNATVKIAVERNIDPSLPTMAKYWKLLDLVQKMEIYPLAYAFVEAESRAKSDLLLKNIYEAFNGKKVGGRDKLVITF</sequence>
<organism evidence="1 2">
    <name type="scientific">Tanacetum coccineum</name>
    <dbReference type="NCBI Taxonomy" id="301880"/>
    <lineage>
        <taxon>Eukaryota</taxon>
        <taxon>Viridiplantae</taxon>
        <taxon>Streptophyta</taxon>
        <taxon>Embryophyta</taxon>
        <taxon>Tracheophyta</taxon>
        <taxon>Spermatophyta</taxon>
        <taxon>Magnoliopsida</taxon>
        <taxon>eudicotyledons</taxon>
        <taxon>Gunneridae</taxon>
        <taxon>Pentapetalae</taxon>
        <taxon>asterids</taxon>
        <taxon>campanulids</taxon>
        <taxon>Asterales</taxon>
        <taxon>Asteraceae</taxon>
        <taxon>Asteroideae</taxon>
        <taxon>Anthemideae</taxon>
        <taxon>Anthemidinae</taxon>
        <taxon>Tanacetum</taxon>
    </lineage>
</organism>
<evidence type="ECO:0000313" key="1">
    <source>
        <dbReference type="EMBL" id="GJS61369.1"/>
    </source>
</evidence>
<reference evidence="1" key="1">
    <citation type="journal article" date="2022" name="Int. J. Mol. Sci.">
        <title>Draft Genome of Tanacetum Coccineum: Genomic Comparison of Closely Related Tanacetum-Family Plants.</title>
        <authorList>
            <person name="Yamashiro T."/>
            <person name="Shiraishi A."/>
            <person name="Nakayama K."/>
            <person name="Satake H."/>
        </authorList>
    </citation>
    <scope>NUCLEOTIDE SEQUENCE</scope>
</reference>
<protein>
    <submittedName>
        <fullName evidence="1">Uncharacterized protein</fullName>
    </submittedName>
</protein>